<gene>
    <name evidence="2" type="ORF">BZG36_01995</name>
</gene>
<comment type="caution">
    <text evidence="2">The sequence shown here is derived from an EMBL/GenBank/DDBJ whole genome shotgun (WGS) entry which is preliminary data.</text>
</comment>
<reference evidence="2 3" key="1">
    <citation type="journal article" date="2017" name="Mycologia">
        <title>Bifiguratus adelaidae, gen. et sp. nov., a new member of Mucoromycotina in endophytic and soil-dwelling habitats.</title>
        <authorList>
            <person name="Torres-Cruz T.J."/>
            <person name="Billingsley Tobias T.L."/>
            <person name="Almatruk M."/>
            <person name="Hesse C."/>
            <person name="Kuske C.R."/>
            <person name="Desiro A."/>
            <person name="Benucci G.M."/>
            <person name="Bonito G."/>
            <person name="Stajich J.E."/>
            <person name="Dunlap C."/>
            <person name="Arnold A.E."/>
            <person name="Porras-Alfaro A."/>
        </authorList>
    </citation>
    <scope>NUCLEOTIDE SEQUENCE [LARGE SCALE GENOMIC DNA]</scope>
    <source>
        <strain evidence="2 3">AZ0501</strain>
    </source>
</reference>
<organism evidence="2 3">
    <name type="scientific">Bifiguratus adelaidae</name>
    <dbReference type="NCBI Taxonomy" id="1938954"/>
    <lineage>
        <taxon>Eukaryota</taxon>
        <taxon>Fungi</taxon>
        <taxon>Fungi incertae sedis</taxon>
        <taxon>Mucoromycota</taxon>
        <taxon>Mucoromycotina</taxon>
        <taxon>Endogonomycetes</taxon>
        <taxon>Endogonales</taxon>
        <taxon>Endogonales incertae sedis</taxon>
        <taxon>Bifiguratus</taxon>
    </lineage>
</organism>
<sequence>MEDRGGHGRKERRSATRSKTFSSKYDFVKVRVELSSQHYYVLSRFLVSRMLTAARIRQAHALRIALDLKKRLVDRDILVISQKDMERELFWLMARLGYGMENIILYRKIAWFHHQRIPLILLVAGTACIGKSTIATQLAERLNLSNVVKTDVVYDLIQSIEKRKTPDPIWIRAARAKEPSVAAGRFDTAFRDIQLGLEGDLQKTLTDGKSIIIEGSLINHQLLDIIVEKRRKNIAQSAEDTAPGHEAASSKHKYHVSPDCAIVPILLTFEDTAMHRYLVDEWCLRNSPAWTTQVNGGDDDVSTNAIYKVMRQWQDDLLAENNRRLKDPLEQQQPFYTVSMDFDNMETTLNIIHQHVLDAIAELCQESDFVVDTQHLLSQDSPVKRLSDKAIDVSLAALASRLETSSSGHGYASEGVLLSRRPKDEDSDDSPQLQRGYVTVHEIDET</sequence>
<dbReference type="PANTHER" id="PTHR33477:SF2">
    <property type="entry name" value="2-PHOSPHOGLYCERATE KINASE"/>
    <property type="match status" value="1"/>
</dbReference>
<evidence type="ECO:0000256" key="1">
    <source>
        <dbReference type="SAM" id="MobiDB-lite"/>
    </source>
</evidence>
<proteinExistence type="predicted"/>
<dbReference type="AlphaFoldDB" id="A0A261Y427"/>
<accession>A0A261Y427</accession>
<dbReference type="OrthoDB" id="271259at2759"/>
<dbReference type="InterPro" id="IPR027417">
    <property type="entry name" value="P-loop_NTPase"/>
</dbReference>
<keyword evidence="3" id="KW-1185">Reference proteome</keyword>
<evidence type="ECO:0008006" key="4">
    <source>
        <dbReference type="Google" id="ProtNLM"/>
    </source>
</evidence>
<dbReference type="Gene3D" id="3.40.50.300">
    <property type="entry name" value="P-loop containing nucleotide triphosphate hydrolases"/>
    <property type="match status" value="1"/>
</dbReference>
<dbReference type="EMBL" id="MVBO01000016">
    <property type="protein sequence ID" value="OZJ05377.1"/>
    <property type="molecule type" value="Genomic_DNA"/>
</dbReference>
<evidence type="ECO:0000313" key="2">
    <source>
        <dbReference type="EMBL" id="OZJ05377.1"/>
    </source>
</evidence>
<dbReference type="PANTHER" id="PTHR33477">
    <property type="entry name" value="P-LOOP NTPASE DOMAIN-CONTAINING PROTEIN LPA1 HOMOLOG 1"/>
    <property type="match status" value="1"/>
</dbReference>
<dbReference type="Proteomes" id="UP000242875">
    <property type="component" value="Unassembled WGS sequence"/>
</dbReference>
<name>A0A261Y427_9FUNG</name>
<dbReference type="SUPFAM" id="SSF52540">
    <property type="entry name" value="P-loop containing nucleoside triphosphate hydrolases"/>
    <property type="match status" value="1"/>
</dbReference>
<feature type="region of interest" description="Disordered" evidence="1">
    <location>
        <begin position="406"/>
        <end position="438"/>
    </location>
</feature>
<protein>
    <recommendedName>
        <fullName evidence="4">2-phosphoglycerate kinase</fullName>
    </recommendedName>
</protein>
<evidence type="ECO:0000313" key="3">
    <source>
        <dbReference type="Proteomes" id="UP000242875"/>
    </source>
</evidence>